<evidence type="ECO:0000256" key="1">
    <source>
        <dbReference type="ARBA" id="ARBA00008535"/>
    </source>
</evidence>
<evidence type="ECO:0000313" key="7">
    <source>
        <dbReference type="Proteomes" id="UP000264840"/>
    </source>
</evidence>
<accession>A0A3Q2WPZ7</accession>
<dbReference type="Pfam" id="PF04548">
    <property type="entry name" value="AIG1"/>
    <property type="match status" value="1"/>
</dbReference>
<feature type="region of interest" description="Disordered" evidence="4">
    <location>
        <begin position="270"/>
        <end position="450"/>
    </location>
</feature>
<organism evidence="6 7">
    <name type="scientific">Haplochromis burtoni</name>
    <name type="common">Burton's mouthbrooder</name>
    <name type="synonym">Chromis burtoni</name>
    <dbReference type="NCBI Taxonomy" id="8153"/>
    <lineage>
        <taxon>Eukaryota</taxon>
        <taxon>Metazoa</taxon>
        <taxon>Chordata</taxon>
        <taxon>Craniata</taxon>
        <taxon>Vertebrata</taxon>
        <taxon>Euteleostomi</taxon>
        <taxon>Actinopterygii</taxon>
        <taxon>Neopterygii</taxon>
        <taxon>Teleostei</taxon>
        <taxon>Neoteleostei</taxon>
        <taxon>Acanthomorphata</taxon>
        <taxon>Ovalentaria</taxon>
        <taxon>Cichlomorphae</taxon>
        <taxon>Cichliformes</taxon>
        <taxon>Cichlidae</taxon>
        <taxon>African cichlids</taxon>
        <taxon>Pseudocrenilabrinae</taxon>
        <taxon>Haplochromini</taxon>
        <taxon>Haplochromis</taxon>
    </lineage>
</organism>
<evidence type="ECO:0000313" key="6">
    <source>
        <dbReference type="Ensembl" id="ENSHBUP00000028106.1"/>
    </source>
</evidence>
<dbReference type="SUPFAM" id="SSF52540">
    <property type="entry name" value="P-loop containing nucleoside triphosphate hydrolases"/>
    <property type="match status" value="1"/>
</dbReference>
<evidence type="ECO:0000259" key="5">
    <source>
        <dbReference type="PROSITE" id="PS51720"/>
    </source>
</evidence>
<feature type="compositionally biased region" description="Basic and acidic residues" evidence="4">
    <location>
        <begin position="405"/>
        <end position="450"/>
    </location>
</feature>
<dbReference type="STRING" id="8153.ENSHBUP00000028106"/>
<protein>
    <recommendedName>
        <fullName evidence="5">AIG1-type G domain-containing protein</fullName>
    </recommendedName>
</protein>
<feature type="region of interest" description="Disordered" evidence="4">
    <location>
        <begin position="493"/>
        <end position="528"/>
    </location>
</feature>
<proteinExistence type="inferred from homology"/>
<keyword evidence="3" id="KW-0342">GTP-binding</keyword>
<dbReference type="AlphaFoldDB" id="A0A3Q2WPZ7"/>
<dbReference type="FunFam" id="3.40.50.300:FF:000366">
    <property type="entry name" value="GTPase, IMAP family member 2"/>
    <property type="match status" value="1"/>
</dbReference>
<comment type="similarity">
    <text evidence="1">Belongs to the TRAFAC class TrmE-Era-EngA-EngB-Septin-like GTPase superfamily. AIG1/Toc34/Toc159-like paraseptin GTPase family. IAN subfamily.</text>
</comment>
<evidence type="ECO:0000256" key="2">
    <source>
        <dbReference type="ARBA" id="ARBA00022741"/>
    </source>
</evidence>
<reference evidence="6" key="2">
    <citation type="submission" date="2025-09" db="UniProtKB">
        <authorList>
            <consortium name="Ensembl"/>
        </authorList>
    </citation>
    <scope>IDENTIFICATION</scope>
</reference>
<dbReference type="GO" id="GO:0005525">
    <property type="term" value="F:GTP binding"/>
    <property type="evidence" value="ECO:0007669"/>
    <property type="project" value="UniProtKB-KW"/>
</dbReference>
<dbReference type="Gene3D" id="3.40.50.300">
    <property type="entry name" value="P-loop containing nucleotide triphosphate hydrolases"/>
    <property type="match status" value="2"/>
</dbReference>
<evidence type="ECO:0000256" key="3">
    <source>
        <dbReference type="ARBA" id="ARBA00023134"/>
    </source>
</evidence>
<dbReference type="InterPro" id="IPR006703">
    <property type="entry name" value="G_AIG1"/>
</dbReference>
<dbReference type="InterPro" id="IPR045058">
    <property type="entry name" value="GIMA/IAN/Toc"/>
</dbReference>
<feature type="domain" description="AIG1-type G" evidence="5">
    <location>
        <begin position="49"/>
        <end position="252"/>
    </location>
</feature>
<dbReference type="OMA" id="NDDCHIF"/>
<name>A0A3Q2WPZ7_HAPBU</name>
<dbReference type="CDD" id="cd01852">
    <property type="entry name" value="AIG1"/>
    <property type="match status" value="1"/>
</dbReference>
<dbReference type="PANTHER" id="PTHR10903:SF188">
    <property type="entry name" value="GTPASE IMAP FAMILY MEMBER 2-LIKE-RELATED"/>
    <property type="match status" value="1"/>
</dbReference>
<sequence length="571" mass="67726">MEESLKCISLCDPEGVHAFILVLPVAPLTDEDKGELETIQDAFSSRQSPEPLRIVLIGKTGCGKSSSGNTILGRKEFKAEILQTSVTKICQKAQGEVDGHPVIVVDTPGLFDTTLSHEEVHEEMVKCVSLLAPGPHVFLLVMQVGRFTEEEKETLKLIKKFFGINSQNFTIVLFTKGDTLEHDSKSAEEFIKMGQDDSLEKVVSDCGGRYHVFNNYAEQNHKQVSELITKIQEMLEKNGGECYTNEMLREAEAAIQKEVERILKTKEEEMQRESAELARQHEEELKEMERKMKEQRKEKEPEREQSVKQIKQMREKLNNERERKMKEQEKREEEDANKKKQEELQEQEWGKELNALQESINSTSDEEKRIKLEQRKNKMAEEHQEKKREQKEFWVKRKKSKVLKQKQDEAKLKKLQMDFEQEKEKYENEMKKEDQSKKEEEDKERKELKEKYEQKILDMKKRYEDDARKQAEESNEFRMKYSMNFAGLMEEHKEEKEAMKKQHEREMQEREEENQKRYKQLDDLTKSKEVRLKEKLRQKEKQLKEMEELKKKQEQETNNLQETYGNRCVIL</sequence>
<reference evidence="6" key="1">
    <citation type="submission" date="2025-08" db="UniProtKB">
        <authorList>
            <consortium name="Ensembl"/>
        </authorList>
    </citation>
    <scope>IDENTIFICATION</scope>
</reference>
<keyword evidence="7" id="KW-1185">Reference proteome</keyword>
<feature type="compositionally biased region" description="Basic and acidic residues" evidence="4">
    <location>
        <begin position="270"/>
        <end position="351"/>
    </location>
</feature>
<feature type="region of interest" description="Disordered" evidence="4">
    <location>
        <begin position="547"/>
        <end position="566"/>
    </location>
</feature>
<dbReference type="GeneTree" id="ENSGT01120000271858"/>
<feature type="compositionally biased region" description="Basic and acidic residues" evidence="4">
    <location>
        <begin position="365"/>
        <end position="395"/>
    </location>
</feature>
<dbReference type="InterPro" id="IPR027417">
    <property type="entry name" value="P-loop_NTPase"/>
</dbReference>
<dbReference type="PANTHER" id="PTHR10903">
    <property type="entry name" value="GTPASE, IMAP FAMILY MEMBER-RELATED"/>
    <property type="match status" value="1"/>
</dbReference>
<evidence type="ECO:0000256" key="4">
    <source>
        <dbReference type="SAM" id="MobiDB-lite"/>
    </source>
</evidence>
<keyword evidence="2" id="KW-0547">Nucleotide-binding</keyword>
<dbReference type="Ensembl" id="ENSHBUT00000016952.1">
    <property type="protein sequence ID" value="ENSHBUP00000028106.1"/>
    <property type="gene ID" value="ENSHBUG00000011703.1"/>
</dbReference>
<dbReference type="Proteomes" id="UP000264840">
    <property type="component" value="Unplaced"/>
</dbReference>
<dbReference type="PROSITE" id="PS51720">
    <property type="entry name" value="G_AIG1"/>
    <property type="match status" value="1"/>
</dbReference>